<evidence type="ECO:0000313" key="7">
    <source>
        <dbReference type="Proteomes" id="UP001612915"/>
    </source>
</evidence>
<evidence type="ECO:0000259" key="5">
    <source>
        <dbReference type="Pfam" id="PF00370"/>
    </source>
</evidence>
<dbReference type="InterPro" id="IPR000577">
    <property type="entry name" value="Carb_kinase_FGGY"/>
</dbReference>
<dbReference type="GO" id="GO:0016301">
    <property type="term" value="F:kinase activity"/>
    <property type="evidence" value="ECO:0007669"/>
    <property type="project" value="UniProtKB-KW"/>
</dbReference>
<comment type="similarity">
    <text evidence="1">Belongs to the FGGY kinase family.</text>
</comment>
<name>A0ABW8AGQ6_9ACTN</name>
<dbReference type="InterPro" id="IPR043129">
    <property type="entry name" value="ATPase_NBD"/>
</dbReference>
<dbReference type="PANTHER" id="PTHR43095">
    <property type="entry name" value="SUGAR KINASE"/>
    <property type="match status" value="1"/>
</dbReference>
<protein>
    <submittedName>
        <fullName evidence="6">FGGY family carbohydrate kinase</fullName>
    </submittedName>
</protein>
<gene>
    <name evidence="6" type="ORF">ACIB24_00520</name>
</gene>
<dbReference type="EMBL" id="JBITLV010000001">
    <property type="protein sequence ID" value="MFI7585538.1"/>
    <property type="molecule type" value="Genomic_DNA"/>
</dbReference>
<accession>A0ABW8AGQ6</accession>
<feature type="domain" description="Carbohydrate kinase FGGY N-terminal" evidence="5">
    <location>
        <begin position="6"/>
        <end position="242"/>
    </location>
</feature>
<keyword evidence="7" id="KW-1185">Reference proteome</keyword>
<evidence type="ECO:0000256" key="2">
    <source>
        <dbReference type="ARBA" id="ARBA00022629"/>
    </source>
</evidence>
<dbReference type="Gene3D" id="3.30.420.40">
    <property type="match status" value="1"/>
</dbReference>
<evidence type="ECO:0000256" key="3">
    <source>
        <dbReference type="ARBA" id="ARBA00022679"/>
    </source>
</evidence>
<evidence type="ECO:0000256" key="4">
    <source>
        <dbReference type="ARBA" id="ARBA00022777"/>
    </source>
</evidence>
<dbReference type="PIRSF" id="PIRSF000538">
    <property type="entry name" value="GlpK"/>
    <property type="match status" value="1"/>
</dbReference>
<dbReference type="InterPro" id="IPR018484">
    <property type="entry name" value="FGGY_N"/>
</dbReference>
<keyword evidence="2" id="KW-0859">Xylose metabolism</keyword>
<evidence type="ECO:0000313" key="6">
    <source>
        <dbReference type="EMBL" id="MFI7585538.1"/>
    </source>
</evidence>
<sequence length="426" mass="43035">MLEQAWVGLDVGTTSSKAVAYSATGAELGSGRAPTVWRTTPLGVELDPAVLLDSALSALASAVAGLPPAVTVAGVGVTSMGETGVLVDASGAVCAPSIAWHDTRDAVEVAELGADLGEESFGARAGKPLRGQFSITKHRWLLRHVRTAERAARRFNVAEWVARGLGAAPVCDRALACRTGWYDLAGDGWWGDALEWSGATEDLMPDLVDSGTPLGSATSGHPRLHGAVVTTAGHDHQAAALGAGATGVGDELDSSGTAEALVRTVAPGLTGDQVLTLARGGITTDVSIQPGRWSLLGGTEGGLHLQQALDALGVDRDGLPGLDAESLSGEGSRGARWRAAAEQATDEAVILHAAISAVAGPHARLIVTGGWRHSAAVMAAKRAGFGALEVSPVAEAGTLGAATLAARAAGELADDEVLGHDEVLGA</sequence>
<evidence type="ECO:0000256" key="1">
    <source>
        <dbReference type="ARBA" id="ARBA00009156"/>
    </source>
</evidence>
<reference evidence="6 7" key="1">
    <citation type="submission" date="2024-10" db="EMBL/GenBank/DDBJ databases">
        <title>The Natural Products Discovery Center: Release of the First 8490 Sequenced Strains for Exploring Actinobacteria Biosynthetic Diversity.</title>
        <authorList>
            <person name="Kalkreuter E."/>
            <person name="Kautsar S.A."/>
            <person name="Yang D."/>
            <person name="Bader C.D."/>
            <person name="Teijaro C.N."/>
            <person name="Fluegel L."/>
            <person name="Davis C.M."/>
            <person name="Simpson J.R."/>
            <person name="Lauterbach L."/>
            <person name="Steele A.D."/>
            <person name="Gui C."/>
            <person name="Meng S."/>
            <person name="Li G."/>
            <person name="Viehrig K."/>
            <person name="Ye F."/>
            <person name="Su P."/>
            <person name="Kiefer A.F."/>
            <person name="Nichols A."/>
            <person name="Cepeda A.J."/>
            <person name="Yan W."/>
            <person name="Fan B."/>
            <person name="Jiang Y."/>
            <person name="Adhikari A."/>
            <person name="Zheng C.-J."/>
            <person name="Schuster L."/>
            <person name="Cowan T.M."/>
            <person name="Smanski M.J."/>
            <person name="Chevrette M.G."/>
            <person name="De Carvalho L.P.S."/>
            <person name="Shen B."/>
        </authorList>
    </citation>
    <scope>NUCLEOTIDE SEQUENCE [LARGE SCALE GENOMIC DNA]</scope>
    <source>
        <strain evidence="6 7">NPDC049639</strain>
    </source>
</reference>
<dbReference type="PANTHER" id="PTHR43095:SF5">
    <property type="entry name" value="XYLULOSE KINASE"/>
    <property type="match status" value="1"/>
</dbReference>
<dbReference type="InterPro" id="IPR050406">
    <property type="entry name" value="FGGY_Carb_Kinase"/>
</dbReference>
<proteinExistence type="inferred from homology"/>
<dbReference type="SUPFAM" id="SSF53067">
    <property type="entry name" value="Actin-like ATPase domain"/>
    <property type="match status" value="1"/>
</dbReference>
<organism evidence="6 7">
    <name type="scientific">Spongisporangium articulatum</name>
    <dbReference type="NCBI Taxonomy" id="3362603"/>
    <lineage>
        <taxon>Bacteria</taxon>
        <taxon>Bacillati</taxon>
        <taxon>Actinomycetota</taxon>
        <taxon>Actinomycetes</taxon>
        <taxon>Kineosporiales</taxon>
        <taxon>Kineosporiaceae</taxon>
        <taxon>Spongisporangium</taxon>
    </lineage>
</organism>
<keyword evidence="2" id="KW-0119">Carbohydrate metabolism</keyword>
<dbReference type="Proteomes" id="UP001612915">
    <property type="component" value="Unassembled WGS sequence"/>
</dbReference>
<dbReference type="Pfam" id="PF00370">
    <property type="entry name" value="FGGY_N"/>
    <property type="match status" value="1"/>
</dbReference>
<comment type="caution">
    <text evidence="6">The sequence shown here is derived from an EMBL/GenBank/DDBJ whole genome shotgun (WGS) entry which is preliminary data.</text>
</comment>
<keyword evidence="3" id="KW-0808">Transferase</keyword>
<dbReference type="RefSeq" id="WP_398273584.1">
    <property type="nucleotide sequence ID" value="NZ_JBITLV010000001.1"/>
</dbReference>
<keyword evidence="4 6" id="KW-0418">Kinase</keyword>